<keyword evidence="10" id="KW-1185">Reference proteome</keyword>
<accession>A0A915CQN2</accession>
<dbReference type="WBParaSite" id="jg1157">
    <property type="protein sequence ID" value="jg1157"/>
    <property type="gene ID" value="jg1157"/>
</dbReference>
<dbReference type="PANTHER" id="PTHR46011">
    <property type="entry name" value="NUCLEAR HORMONE RECEPTOR FAMILY MEMBER NHR-86-RELATED"/>
    <property type="match status" value="1"/>
</dbReference>
<dbReference type="InterPro" id="IPR001628">
    <property type="entry name" value="Znf_hrmn_rcpt"/>
</dbReference>
<keyword evidence="1" id="KW-0479">Metal-binding</keyword>
<feature type="domain" description="Nuclear receptor" evidence="9">
    <location>
        <begin position="94"/>
        <end position="178"/>
    </location>
</feature>
<dbReference type="GO" id="GO:0006357">
    <property type="term" value="P:regulation of transcription by RNA polymerase II"/>
    <property type="evidence" value="ECO:0007669"/>
    <property type="project" value="TreeGrafter"/>
</dbReference>
<keyword evidence="5" id="KW-0238">DNA-binding</keyword>
<dbReference type="AlphaFoldDB" id="A0A915CQN2"/>
<dbReference type="PANTHER" id="PTHR46011:SF32">
    <property type="entry name" value="NUCLEAR HORMONE RECEPTOR FAMILY"/>
    <property type="match status" value="1"/>
</dbReference>
<evidence type="ECO:0000256" key="2">
    <source>
        <dbReference type="ARBA" id="ARBA00022771"/>
    </source>
</evidence>
<reference evidence="11" key="1">
    <citation type="submission" date="2022-11" db="UniProtKB">
        <authorList>
            <consortium name="WormBaseParasite"/>
        </authorList>
    </citation>
    <scope>IDENTIFICATION</scope>
</reference>
<name>A0A915CQN2_9BILA</name>
<keyword evidence="7" id="KW-0675">Receptor</keyword>
<dbReference type="GO" id="GO:0005634">
    <property type="term" value="C:nucleus"/>
    <property type="evidence" value="ECO:0007669"/>
    <property type="project" value="TreeGrafter"/>
</dbReference>
<dbReference type="SMART" id="SM00399">
    <property type="entry name" value="ZnF_C4"/>
    <property type="match status" value="1"/>
</dbReference>
<evidence type="ECO:0000256" key="6">
    <source>
        <dbReference type="ARBA" id="ARBA00023163"/>
    </source>
</evidence>
<evidence type="ECO:0000256" key="5">
    <source>
        <dbReference type="ARBA" id="ARBA00023125"/>
    </source>
</evidence>
<dbReference type="Pfam" id="PF00105">
    <property type="entry name" value="zf-C4"/>
    <property type="match status" value="1"/>
</dbReference>
<dbReference type="Proteomes" id="UP000887574">
    <property type="component" value="Unplaced"/>
</dbReference>
<keyword evidence="6" id="KW-0804">Transcription</keyword>
<evidence type="ECO:0000313" key="11">
    <source>
        <dbReference type="WBParaSite" id="jg1157"/>
    </source>
</evidence>
<dbReference type="GO" id="GO:0008270">
    <property type="term" value="F:zinc ion binding"/>
    <property type="evidence" value="ECO:0007669"/>
    <property type="project" value="UniProtKB-KW"/>
</dbReference>
<evidence type="ECO:0000259" key="9">
    <source>
        <dbReference type="PROSITE" id="PS51030"/>
    </source>
</evidence>
<evidence type="ECO:0000256" key="4">
    <source>
        <dbReference type="ARBA" id="ARBA00023015"/>
    </source>
</evidence>
<dbReference type="InterPro" id="IPR013088">
    <property type="entry name" value="Znf_NHR/GATA"/>
</dbReference>
<evidence type="ECO:0000256" key="8">
    <source>
        <dbReference type="ARBA" id="ARBA00023242"/>
    </source>
</evidence>
<proteinExistence type="predicted"/>
<keyword evidence="4" id="KW-0805">Transcription regulation</keyword>
<dbReference type="PROSITE" id="PS51030">
    <property type="entry name" value="NUCLEAR_REC_DBD_2"/>
    <property type="match status" value="1"/>
</dbReference>
<dbReference type="Gene3D" id="3.30.50.10">
    <property type="entry name" value="Erythroid Transcription Factor GATA-1, subunit A"/>
    <property type="match status" value="1"/>
</dbReference>
<sequence length="474" mass="52992">MLPQEICIDHFNDFYTESELASSFGSLPPSTYSPSSWFSEFDFEGMEEQEAKFDVYTTIQYENDNGFKMTDHVGPGGVSVPAELLISEYLKSNPSHLTNCFSPPEPSTCSVPLHPKPLSVAKLSCGAFFRRSIADQKTYSCSTKDCDISQPRKHGTTCRYCRFQACILNGMLPNEVQCKRQKVQAQTSCSPPSSNSSSSSSSSFFPILTQPIQTTGEQHKFVGGHLHSQEENSGHESWPLQTTPHVQHKLQQFQAVFRRGNALVPKCRLRRPLIYKIFADNCQENQFDDAEKASNWNFCFWMWCLLESALTTLRYGGVQTGRIYFPDQGFLELQHEDFVEFFDAKFSRDASSLARLSLPIAEFFVENLCRSLQAERLGGEYECAALLALVLSGVISEQGSSTHSLNHASSSAKSRNVKRQIFSELLDHYTCSSPLATTHMPASKMGIVLLASSSLIEAVNMLKSCIVASKLWKT</sequence>
<keyword evidence="2" id="KW-0863">Zinc-finger</keyword>
<evidence type="ECO:0000256" key="1">
    <source>
        <dbReference type="ARBA" id="ARBA00022723"/>
    </source>
</evidence>
<evidence type="ECO:0000313" key="10">
    <source>
        <dbReference type="Proteomes" id="UP000887574"/>
    </source>
</evidence>
<evidence type="ECO:0000256" key="7">
    <source>
        <dbReference type="ARBA" id="ARBA00023170"/>
    </source>
</evidence>
<protein>
    <submittedName>
        <fullName evidence="11">Nuclear receptor domain-containing protein</fullName>
    </submittedName>
</protein>
<dbReference type="GO" id="GO:0043565">
    <property type="term" value="F:sequence-specific DNA binding"/>
    <property type="evidence" value="ECO:0007669"/>
    <property type="project" value="InterPro"/>
</dbReference>
<evidence type="ECO:0000256" key="3">
    <source>
        <dbReference type="ARBA" id="ARBA00022833"/>
    </source>
</evidence>
<keyword evidence="8" id="KW-0539">Nucleus</keyword>
<dbReference type="SUPFAM" id="SSF57716">
    <property type="entry name" value="Glucocorticoid receptor-like (DNA-binding domain)"/>
    <property type="match status" value="1"/>
</dbReference>
<dbReference type="GO" id="GO:0003700">
    <property type="term" value="F:DNA-binding transcription factor activity"/>
    <property type="evidence" value="ECO:0007669"/>
    <property type="project" value="InterPro"/>
</dbReference>
<organism evidence="10 11">
    <name type="scientific">Ditylenchus dipsaci</name>
    <dbReference type="NCBI Taxonomy" id="166011"/>
    <lineage>
        <taxon>Eukaryota</taxon>
        <taxon>Metazoa</taxon>
        <taxon>Ecdysozoa</taxon>
        <taxon>Nematoda</taxon>
        <taxon>Chromadorea</taxon>
        <taxon>Rhabditida</taxon>
        <taxon>Tylenchina</taxon>
        <taxon>Tylenchomorpha</taxon>
        <taxon>Sphaerularioidea</taxon>
        <taxon>Anguinidae</taxon>
        <taxon>Anguininae</taxon>
        <taxon>Ditylenchus</taxon>
    </lineage>
</organism>
<keyword evidence="3" id="KW-0862">Zinc</keyword>